<organism evidence="15 16">
    <name type="scientific">Necator americanus</name>
    <name type="common">Human hookworm</name>
    <dbReference type="NCBI Taxonomy" id="51031"/>
    <lineage>
        <taxon>Eukaryota</taxon>
        <taxon>Metazoa</taxon>
        <taxon>Ecdysozoa</taxon>
        <taxon>Nematoda</taxon>
        <taxon>Chromadorea</taxon>
        <taxon>Rhabditida</taxon>
        <taxon>Rhabditina</taxon>
        <taxon>Rhabditomorpha</taxon>
        <taxon>Strongyloidea</taxon>
        <taxon>Ancylostomatidae</taxon>
        <taxon>Bunostominae</taxon>
        <taxon>Necator</taxon>
    </lineage>
</organism>
<comment type="similarity">
    <text evidence="2">Belongs to the AF4 family.</text>
</comment>
<feature type="compositionally biased region" description="Basic and acidic residues" evidence="13">
    <location>
        <begin position="239"/>
        <end position="437"/>
    </location>
</feature>
<feature type="region of interest" description="Disordered" evidence="13">
    <location>
        <begin position="61"/>
        <end position="82"/>
    </location>
</feature>
<evidence type="ECO:0000256" key="6">
    <source>
        <dbReference type="ARBA" id="ARBA00022788"/>
    </source>
</evidence>
<name>A0ABR1CXG5_NECAM</name>
<sequence>MAEDPDLSRQRIEHQQLRRQLNEVFGPFEQFCEYVAGTNSAGSSGIMRHGVVQIPTTPVLSSRSALPSSAPSTSSAAQQSTQQLLQSMQNLVTSPIQPLHGLPFSCNRDYLNTAPSSSTHSAPEGNEVSAKKGKRNRTMDSDSEVEKEKRRRRKEDSKSSGMPGTSRSNTHSSNNSDGLRALFGDGADRKDPPDKGISPDSGVHSAENDPGDENDVHSAQTIINLITKLSPPLSPIKQRPSDKKAERERREVELKERERRAREREETERRERHERERREKEERERQEKEQAEREERIRRESERLEHERKERERKEKEREEKERREKEREEKEREERERKERDERERKEKEREEKLRREKELEEKLKKEKEYEEKLRREKEREVRKQKERDRINSEKKSKDVSDRNDRSLERKERTRPAESEKVKTSGGERKRDDSIPRIDGLQGEIILKGLDRSKLNQLFEIGRRTGRMKEERKEERKEKSENKEEKRKEKKEREKKSRDRLAVEDALRKEKESSARSSPCLPRASSSQSHDGVEQASSHSRPSSAVSNHPSRSGFECVAHECAPTRPARPVKPEEGSTELLYDFYHSIARSRKRKGDAEVDKVTKVLLYLDASAYFILSAKHFNAPDAAENRANRQYSIIRDTNDLLKRVTHMFTSQSDGSSPWHLHMLSRIRNLSLRCQSCLMFHLYNLRSHHAIKTYAILTQMDTQIQEESQAQNGSSAPNTSSPGSSVHSNSNQSTTIVTMPTKVYEVQRQQLKTLHQLMWAHRVWQDAAKRADISSTDMAFIGGLEKVCGMLFLDAPLEKVSAYVLTGIAWLRGEYEREKVRPPPPTSKRTAAAS</sequence>
<evidence type="ECO:0000256" key="2">
    <source>
        <dbReference type="ARBA" id="ARBA00007354"/>
    </source>
</evidence>
<evidence type="ECO:0000256" key="10">
    <source>
        <dbReference type="ARBA" id="ARBA00023242"/>
    </source>
</evidence>
<dbReference type="InterPro" id="IPR043640">
    <property type="entry name" value="AF4/FMR2_CHD"/>
</dbReference>
<evidence type="ECO:0000313" key="15">
    <source>
        <dbReference type="EMBL" id="KAK6741851.1"/>
    </source>
</evidence>
<evidence type="ECO:0000256" key="8">
    <source>
        <dbReference type="ARBA" id="ARBA00023125"/>
    </source>
</evidence>
<feature type="compositionally biased region" description="Low complexity" evidence="13">
    <location>
        <begin position="718"/>
        <end position="738"/>
    </location>
</feature>
<keyword evidence="10" id="KW-0539">Nucleus</keyword>
<evidence type="ECO:0000256" key="5">
    <source>
        <dbReference type="ARBA" id="ARBA00022553"/>
    </source>
</evidence>
<evidence type="ECO:0000256" key="12">
    <source>
        <dbReference type="ARBA" id="ARBA00032149"/>
    </source>
</evidence>
<evidence type="ECO:0000256" key="4">
    <source>
        <dbReference type="ARBA" id="ARBA00022473"/>
    </source>
</evidence>
<comment type="function">
    <text evidence="11">Has a role in transcriptional regulation. Acts in parallel with the Ras/MAPK and the PI3K/PKB pathways in the control of cell identity and cellular growth. Essential for regulation of the cytoskeleton and cell growth but not for cell proliferation or growth rate. Required specifically for the microtubule-based basal transport of lipid droplets. Plays a partially redundant function downstream of Raf in cell fate specification in the developing eye. Pair-rule protein that regulates embryonic cellularization, gastrulation and segmentation.</text>
</comment>
<gene>
    <name evidence="15" type="primary">Necator_chrIII.g10381</name>
    <name evidence="15" type="ORF">RB195_009616</name>
</gene>
<evidence type="ECO:0000256" key="1">
    <source>
        <dbReference type="ARBA" id="ARBA00004123"/>
    </source>
</evidence>
<evidence type="ECO:0000259" key="14">
    <source>
        <dbReference type="Pfam" id="PF18876"/>
    </source>
</evidence>
<proteinExistence type="inferred from homology"/>
<feature type="compositionally biased region" description="Low complexity" evidence="13">
    <location>
        <begin position="538"/>
        <end position="548"/>
    </location>
</feature>
<keyword evidence="5" id="KW-0597">Phosphoprotein</keyword>
<keyword evidence="6" id="KW-0562">Pair-rule protein</keyword>
<feature type="region of interest" description="Disordered" evidence="13">
    <location>
        <begin position="113"/>
        <end position="553"/>
    </location>
</feature>
<dbReference type="InterPro" id="IPR007797">
    <property type="entry name" value="AF4/FMR2"/>
</dbReference>
<feature type="compositionally biased region" description="Basic and acidic residues" evidence="13">
    <location>
        <begin position="137"/>
        <end position="158"/>
    </location>
</feature>
<keyword evidence="16" id="KW-1185">Reference proteome</keyword>
<evidence type="ECO:0000256" key="3">
    <source>
        <dbReference type="ARBA" id="ARBA00021888"/>
    </source>
</evidence>
<feature type="compositionally biased region" description="Basic and acidic residues" evidence="13">
    <location>
        <begin position="462"/>
        <end position="515"/>
    </location>
</feature>
<dbReference type="EMBL" id="JAVFWL010000003">
    <property type="protein sequence ID" value="KAK6741851.1"/>
    <property type="molecule type" value="Genomic_DNA"/>
</dbReference>
<dbReference type="PANTHER" id="PTHR10528:SF17">
    <property type="entry name" value="AF4_FMR2 FAMILY MEMBER LILLI"/>
    <property type="match status" value="1"/>
</dbReference>
<comment type="subcellular location">
    <subcellularLocation>
        <location evidence="1">Nucleus</location>
    </subcellularLocation>
</comment>
<dbReference type="Proteomes" id="UP001303046">
    <property type="component" value="Unassembled WGS sequence"/>
</dbReference>
<evidence type="ECO:0000256" key="7">
    <source>
        <dbReference type="ARBA" id="ARBA00023015"/>
    </source>
</evidence>
<feature type="domain" description="AF4/FMR2 C-terminal homology" evidence="14">
    <location>
        <begin position="582"/>
        <end position="820"/>
    </location>
</feature>
<feature type="compositionally biased region" description="Low complexity" evidence="13">
    <location>
        <begin position="165"/>
        <end position="176"/>
    </location>
</feature>
<keyword evidence="9" id="KW-0804">Transcription</keyword>
<dbReference type="Pfam" id="PF18876">
    <property type="entry name" value="AFF4_CHD"/>
    <property type="match status" value="1"/>
</dbReference>
<accession>A0ABR1CXG5</accession>
<protein>
    <recommendedName>
        <fullName evidence="3">AF4/FMR2 family member lilli</fullName>
    </recommendedName>
    <alternativeName>
        <fullName evidence="12">Protein lilliputian</fullName>
    </alternativeName>
</protein>
<evidence type="ECO:0000256" key="11">
    <source>
        <dbReference type="ARBA" id="ARBA00024653"/>
    </source>
</evidence>
<keyword evidence="8" id="KW-0238">DNA-binding</keyword>
<evidence type="ECO:0000256" key="13">
    <source>
        <dbReference type="SAM" id="MobiDB-lite"/>
    </source>
</evidence>
<reference evidence="15 16" key="1">
    <citation type="submission" date="2023-08" db="EMBL/GenBank/DDBJ databases">
        <title>A Necator americanus chromosomal reference genome.</title>
        <authorList>
            <person name="Ilik V."/>
            <person name="Petrzelkova K.J."/>
            <person name="Pardy F."/>
            <person name="Fuh T."/>
            <person name="Niatou-Singa F.S."/>
            <person name="Gouil Q."/>
            <person name="Baker L."/>
            <person name="Ritchie M.E."/>
            <person name="Jex A.R."/>
            <person name="Gazzola D."/>
            <person name="Li H."/>
            <person name="Toshio Fujiwara R."/>
            <person name="Zhan B."/>
            <person name="Aroian R.V."/>
            <person name="Pafco B."/>
            <person name="Schwarz E.M."/>
        </authorList>
    </citation>
    <scope>NUCLEOTIDE SEQUENCE [LARGE SCALE GENOMIC DNA]</scope>
    <source>
        <strain evidence="15 16">Aroian</strain>
        <tissue evidence="15">Whole animal</tissue>
    </source>
</reference>
<comment type="caution">
    <text evidence="15">The sequence shown here is derived from an EMBL/GenBank/DDBJ whole genome shotgun (WGS) entry which is preliminary data.</text>
</comment>
<evidence type="ECO:0000313" key="16">
    <source>
        <dbReference type="Proteomes" id="UP001303046"/>
    </source>
</evidence>
<keyword evidence="4" id="KW-0217">Developmental protein</keyword>
<evidence type="ECO:0000256" key="9">
    <source>
        <dbReference type="ARBA" id="ARBA00023163"/>
    </source>
</evidence>
<feature type="region of interest" description="Disordered" evidence="13">
    <location>
        <begin position="711"/>
        <end position="738"/>
    </location>
</feature>
<dbReference type="PANTHER" id="PTHR10528">
    <property type="entry name" value="AF4/FMR2 FAMILY MEMBER"/>
    <property type="match status" value="1"/>
</dbReference>
<keyword evidence="7" id="KW-0805">Transcription regulation</keyword>